<dbReference type="Pfam" id="PF13684">
    <property type="entry name" value="FakA-like_C"/>
    <property type="match status" value="1"/>
</dbReference>
<dbReference type="SUPFAM" id="SSF82549">
    <property type="entry name" value="DAK1/DegV-like"/>
    <property type="match status" value="1"/>
</dbReference>
<reference evidence="2 3" key="1">
    <citation type="submission" date="2017-04" db="EMBL/GenBank/DDBJ databases">
        <authorList>
            <person name="Afonso C.L."/>
            <person name="Miller P.J."/>
            <person name="Scott M.A."/>
            <person name="Spackman E."/>
            <person name="Goraichik I."/>
            <person name="Dimitrov K.M."/>
            <person name="Suarez D.L."/>
            <person name="Swayne D.E."/>
        </authorList>
    </citation>
    <scope>NUCLEOTIDE SEQUENCE [LARGE SCALE GENOMIC DNA]</scope>
    <source>
        <strain evidence="2 3">11</strain>
    </source>
</reference>
<dbReference type="Gene3D" id="1.25.40.340">
    <property type="match status" value="1"/>
</dbReference>
<dbReference type="NCBIfam" id="TIGR03599">
    <property type="entry name" value="YloV"/>
    <property type="match status" value="1"/>
</dbReference>
<dbReference type="Pfam" id="PF21645">
    <property type="entry name" value="FakA-like_M"/>
    <property type="match status" value="1"/>
</dbReference>
<dbReference type="Proteomes" id="UP000193834">
    <property type="component" value="Unassembled WGS sequence"/>
</dbReference>
<dbReference type="InterPro" id="IPR048394">
    <property type="entry name" value="FakA-like_M"/>
</dbReference>
<dbReference type="EMBL" id="FXAZ01000001">
    <property type="protein sequence ID" value="SMG14960.1"/>
    <property type="molecule type" value="Genomic_DNA"/>
</dbReference>
<keyword evidence="3" id="KW-1185">Reference proteome</keyword>
<protein>
    <recommendedName>
        <fullName evidence="1">DhaL domain-containing protein</fullName>
    </recommendedName>
</protein>
<dbReference type="AlphaFoldDB" id="A0A1X7IJ78"/>
<dbReference type="STRING" id="1852522.SAMN06295960_0517"/>
<dbReference type="GO" id="GO:0006071">
    <property type="term" value="P:glycerol metabolic process"/>
    <property type="evidence" value="ECO:0007669"/>
    <property type="project" value="InterPro"/>
</dbReference>
<gene>
    <name evidence="2" type="ORF">SAMN06295960_0517</name>
</gene>
<dbReference type="PANTHER" id="PTHR33434">
    <property type="entry name" value="DEGV DOMAIN-CONTAINING PROTEIN DR_1986-RELATED"/>
    <property type="match status" value="1"/>
</dbReference>
<proteinExistence type="predicted"/>
<dbReference type="InterPro" id="IPR036117">
    <property type="entry name" value="DhaL_dom_sf"/>
</dbReference>
<evidence type="ECO:0000313" key="3">
    <source>
        <dbReference type="Proteomes" id="UP000193834"/>
    </source>
</evidence>
<dbReference type="InterPro" id="IPR019986">
    <property type="entry name" value="YloV-like"/>
</dbReference>
<dbReference type="SUPFAM" id="SSF101473">
    <property type="entry name" value="DhaL-like"/>
    <property type="match status" value="1"/>
</dbReference>
<dbReference type="PROSITE" id="PS51480">
    <property type="entry name" value="DHAL"/>
    <property type="match status" value="1"/>
</dbReference>
<evidence type="ECO:0000259" key="1">
    <source>
        <dbReference type="PROSITE" id="PS51480"/>
    </source>
</evidence>
<dbReference type="SMART" id="SM01120">
    <property type="entry name" value="Dak2"/>
    <property type="match status" value="1"/>
</dbReference>
<dbReference type="SMART" id="SM01121">
    <property type="entry name" value="Dak1_2"/>
    <property type="match status" value="1"/>
</dbReference>
<accession>A0A1X7IJ78</accession>
<dbReference type="Pfam" id="PF02734">
    <property type="entry name" value="Dak2"/>
    <property type="match status" value="1"/>
</dbReference>
<name>A0A1X7IJ78_9BACL</name>
<organism evidence="2 3">
    <name type="scientific">Paenibacillus aquistagni</name>
    <dbReference type="NCBI Taxonomy" id="1852522"/>
    <lineage>
        <taxon>Bacteria</taxon>
        <taxon>Bacillati</taxon>
        <taxon>Bacillota</taxon>
        <taxon>Bacilli</taxon>
        <taxon>Bacillales</taxon>
        <taxon>Paenibacillaceae</taxon>
        <taxon>Paenibacillus</taxon>
    </lineage>
</organism>
<dbReference type="InterPro" id="IPR033470">
    <property type="entry name" value="FakA-like_C"/>
</dbReference>
<feature type="domain" description="DhaL" evidence="1">
    <location>
        <begin position="7"/>
        <end position="199"/>
    </location>
</feature>
<sequence length="589" mass="64189">MRSLNGTQFANMVLSGADSLHSHVDHVNALNVFPVPDGDTGTNMNLTMTAGVKEIKDKRSASISKTAEILSKGLLMGARGNSGVILSQLFRGFSRGVAGLDEVNAVQFAHALQSGVDTAYKAVVKPVEGTILTVAKDAAKHAVHIARRTPDIQELVREVLAKANESLQHTPELLPVLKQVGVVDSGGQGLVYIYEGFLRFLESGATQTTRETRDSKDEQAALIADRVKQLDANQSAQAKLHTEDIEFLYDMEFFIDLTSGTGKPYNEEEFEKALSKNGDSIILIADDEIVKVHVHSRRPGEVFDLAMAYGELTRMHILNMREQHRELLHGEHEESSDQDGESAPAEVFAEMPHEESLSLHNENAEPPADEIAAYGFIAVAMGDGIKDIYQSLGVDVVLSGGQTMNPSTQDFIEAIETISAQHIIILPNNSNIIMAAKQAAEIVERDVTVLETKTIPQGIAAAFAFQEEESLETNVETMQEAVAHVKSGQVTYAVRDTQFDDLEIKAGNFIGIFGGKIVATTEELTETCEQLLSKMLETGGEIITILTGEDAKEDETASLVEWVEEHHPDVEVEVHTGGQPIYSYIISVE</sequence>
<dbReference type="PANTHER" id="PTHR33434:SF4">
    <property type="entry name" value="PHOSPHATASE PROTEIN"/>
    <property type="match status" value="1"/>
</dbReference>
<dbReference type="InterPro" id="IPR004007">
    <property type="entry name" value="DhaL_dom"/>
</dbReference>
<dbReference type="GO" id="GO:0004371">
    <property type="term" value="F:glycerone kinase activity"/>
    <property type="evidence" value="ECO:0007669"/>
    <property type="project" value="InterPro"/>
</dbReference>
<dbReference type="InterPro" id="IPR050270">
    <property type="entry name" value="DegV_domain_contain"/>
</dbReference>
<evidence type="ECO:0000313" key="2">
    <source>
        <dbReference type="EMBL" id="SMG14960.1"/>
    </source>
</evidence>